<dbReference type="PANTHER" id="PTHR40277">
    <property type="entry name" value="BLL5419 PROTEIN"/>
    <property type="match status" value="1"/>
</dbReference>
<evidence type="ECO:0000256" key="6">
    <source>
        <dbReference type="SAM" id="Phobius"/>
    </source>
</evidence>
<evidence type="ECO:0000256" key="1">
    <source>
        <dbReference type="ARBA" id="ARBA00004651"/>
    </source>
</evidence>
<evidence type="ECO:0000313" key="7">
    <source>
        <dbReference type="EMBL" id="HGG99689.1"/>
    </source>
</evidence>
<organism evidence="7">
    <name type="scientific">Thermodesulfovibrio aggregans</name>
    <dbReference type="NCBI Taxonomy" id="86166"/>
    <lineage>
        <taxon>Bacteria</taxon>
        <taxon>Pseudomonadati</taxon>
        <taxon>Nitrospirota</taxon>
        <taxon>Thermodesulfovibrionia</taxon>
        <taxon>Thermodesulfovibrionales</taxon>
        <taxon>Thermodesulfovibrionaceae</taxon>
        <taxon>Thermodesulfovibrio</taxon>
    </lineage>
</organism>
<feature type="transmembrane region" description="Helical" evidence="6">
    <location>
        <begin position="186"/>
        <end position="209"/>
    </location>
</feature>
<proteinExistence type="predicted"/>
<feature type="transmembrane region" description="Helical" evidence="6">
    <location>
        <begin position="76"/>
        <end position="99"/>
    </location>
</feature>
<dbReference type="PANTHER" id="PTHR40277:SF1">
    <property type="entry name" value="BLL5419 PROTEIN"/>
    <property type="match status" value="1"/>
</dbReference>
<feature type="transmembrane region" description="Helical" evidence="6">
    <location>
        <begin position="119"/>
        <end position="137"/>
    </location>
</feature>
<dbReference type="EMBL" id="DTHO01000050">
    <property type="protein sequence ID" value="HGG99689.1"/>
    <property type="molecule type" value="Genomic_DNA"/>
</dbReference>
<reference evidence="7" key="1">
    <citation type="journal article" date="2020" name="mSystems">
        <title>Genome- and Community-Level Interaction Insights into Carbon Utilization and Element Cycling Functions of Hydrothermarchaeota in Hydrothermal Sediment.</title>
        <authorList>
            <person name="Zhou Z."/>
            <person name="Liu Y."/>
            <person name="Xu W."/>
            <person name="Pan J."/>
            <person name="Luo Z.H."/>
            <person name="Li M."/>
        </authorList>
    </citation>
    <scope>NUCLEOTIDE SEQUENCE [LARGE SCALE GENOMIC DNA]</scope>
    <source>
        <strain evidence="7">SpSt-788</strain>
    </source>
</reference>
<keyword evidence="2" id="KW-1003">Cell membrane</keyword>
<keyword evidence="4 6" id="KW-1133">Transmembrane helix</keyword>
<evidence type="ECO:0000256" key="4">
    <source>
        <dbReference type="ARBA" id="ARBA00022989"/>
    </source>
</evidence>
<feature type="transmembrane region" description="Helical" evidence="6">
    <location>
        <begin position="221"/>
        <end position="241"/>
    </location>
</feature>
<dbReference type="AlphaFoldDB" id="A0A7C4EQ01"/>
<evidence type="ECO:0000256" key="5">
    <source>
        <dbReference type="ARBA" id="ARBA00023136"/>
    </source>
</evidence>
<feature type="transmembrane region" description="Helical" evidence="6">
    <location>
        <begin position="34"/>
        <end position="55"/>
    </location>
</feature>
<name>A0A7C4EQ01_9BACT</name>
<feature type="transmembrane region" description="Helical" evidence="6">
    <location>
        <begin position="144"/>
        <end position="166"/>
    </location>
</feature>
<protein>
    <submittedName>
        <fullName evidence="7">Flippase-like domain-containing protein</fullName>
    </submittedName>
</protein>
<dbReference type="InterPro" id="IPR022791">
    <property type="entry name" value="L-PG_synthase/AglD"/>
</dbReference>
<gene>
    <name evidence="7" type="ORF">ENV75_04490</name>
</gene>
<comment type="subcellular location">
    <subcellularLocation>
        <location evidence="1">Cell membrane</location>
        <topology evidence="1">Multi-pass membrane protein</topology>
    </subcellularLocation>
</comment>
<evidence type="ECO:0000256" key="2">
    <source>
        <dbReference type="ARBA" id="ARBA00022475"/>
    </source>
</evidence>
<feature type="transmembrane region" description="Helical" evidence="6">
    <location>
        <begin position="261"/>
        <end position="284"/>
    </location>
</feature>
<keyword evidence="3 6" id="KW-0812">Transmembrane</keyword>
<evidence type="ECO:0000256" key="3">
    <source>
        <dbReference type="ARBA" id="ARBA00022692"/>
    </source>
</evidence>
<sequence>MKKYIKPLFRLTVTGLLIFYLFKKVEISHILSLFSHINLILFLFASFLYIVSIYISTLRWKIFLSDEFRISRLFSVYLIGSFFNTVLPGIIGGDIIKVLMIRNKAGLNNAVASVFLERYTGFATLLMIGFIFFCIFYERLPQSLIIWSVPLSFSGFILVSLFLYLFRNFSFLKNFYEYFLSFSKSQIAKAFLFSVFIQFIVILSVYVICVSLDIFISFFELCIYLPVIVLITTLPISVSGIGVREWCFILFFGSSVGQTNAVAISFLWFLSVILASLSGGIEYLRFKESVDMKKEKISF</sequence>
<accession>A0A7C4EQ01</accession>
<keyword evidence="5 6" id="KW-0472">Membrane</keyword>
<feature type="transmembrane region" description="Helical" evidence="6">
    <location>
        <begin position="7"/>
        <end position="22"/>
    </location>
</feature>
<dbReference type="GO" id="GO:0005886">
    <property type="term" value="C:plasma membrane"/>
    <property type="evidence" value="ECO:0007669"/>
    <property type="project" value="UniProtKB-SubCell"/>
</dbReference>
<dbReference type="Pfam" id="PF03706">
    <property type="entry name" value="LPG_synthase_TM"/>
    <property type="match status" value="1"/>
</dbReference>
<comment type="caution">
    <text evidence="7">The sequence shown here is derived from an EMBL/GenBank/DDBJ whole genome shotgun (WGS) entry which is preliminary data.</text>
</comment>